<sequence length="154" mass="17466">MFDVTVQAVNLRLQALGIKRAPFRTQAKEILEAAWPANETRRPEFIHLNRARDLYAFLRRQLGDTGLTRTQLVAAARFERLIRAHNAVLDLQPGTPGGPWVLLPREPSDERMVIRWPEDRDLPTGKLREALDLPPHSASLAAKFSPKTRSVESQ</sequence>
<comment type="caution">
    <text evidence="1">The sequence shown here is derived from an EMBL/GenBank/DDBJ whole genome shotgun (WGS) entry which is preliminary data.</text>
</comment>
<keyword evidence="2" id="KW-1185">Reference proteome</keyword>
<dbReference type="EMBL" id="BAAAUF010000126">
    <property type="protein sequence ID" value="GAA3079594.1"/>
    <property type="molecule type" value="Genomic_DNA"/>
</dbReference>
<organism evidence="1 2">
    <name type="scientific">Streptomyces glomeratus</name>
    <dbReference type="NCBI Taxonomy" id="284452"/>
    <lineage>
        <taxon>Bacteria</taxon>
        <taxon>Bacillati</taxon>
        <taxon>Actinomycetota</taxon>
        <taxon>Actinomycetes</taxon>
        <taxon>Kitasatosporales</taxon>
        <taxon>Streptomycetaceae</taxon>
        <taxon>Streptomyces</taxon>
    </lineage>
</organism>
<reference evidence="2" key="1">
    <citation type="journal article" date="2019" name="Int. J. Syst. Evol. Microbiol.">
        <title>The Global Catalogue of Microorganisms (GCM) 10K type strain sequencing project: providing services to taxonomists for standard genome sequencing and annotation.</title>
        <authorList>
            <consortium name="The Broad Institute Genomics Platform"/>
            <consortium name="The Broad Institute Genome Sequencing Center for Infectious Disease"/>
            <person name="Wu L."/>
            <person name="Ma J."/>
        </authorList>
    </citation>
    <scope>NUCLEOTIDE SEQUENCE [LARGE SCALE GENOMIC DNA]</scope>
    <source>
        <strain evidence="2">JCM 9091</strain>
    </source>
</reference>
<evidence type="ECO:0000313" key="1">
    <source>
        <dbReference type="EMBL" id="GAA3079594.1"/>
    </source>
</evidence>
<gene>
    <name evidence="1" type="ORF">GCM10010448_71120</name>
</gene>
<evidence type="ECO:0000313" key="2">
    <source>
        <dbReference type="Proteomes" id="UP001501532"/>
    </source>
</evidence>
<name>A0ABP6M7Q8_9ACTN</name>
<dbReference type="Proteomes" id="UP001501532">
    <property type="component" value="Unassembled WGS sequence"/>
</dbReference>
<proteinExistence type="predicted"/>
<protein>
    <submittedName>
        <fullName evidence="1">Uncharacterized protein</fullName>
    </submittedName>
</protein>
<accession>A0ABP6M7Q8</accession>